<keyword evidence="4" id="KW-1185">Reference proteome</keyword>
<evidence type="ECO:0000313" key="4">
    <source>
        <dbReference type="Proteomes" id="UP000003560"/>
    </source>
</evidence>
<evidence type="ECO:0000259" key="2">
    <source>
        <dbReference type="Pfam" id="PF14297"/>
    </source>
</evidence>
<dbReference type="InterPro" id="IPR025400">
    <property type="entry name" value="Lin1244/Lin1753-like_N"/>
</dbReference>
<feature type="compositionally biased region" description="Basic residues" evidence="1">
    <location>
        <begin position="130"/>
        <end position="140"/>
    </location>
</feature>
<sequence length="151" mass="17043">MASREELAAAREPMAFFRHDSNASHDDKCQRLILRRGYDGYGRWWILCEYLASSTGHHVSFQTDEDAKILARVLGFGTGGAFDDLMAMEDCKAFVSDLIDLKLLECDENGYLQSVRMQKNALYFGQQRANGRKGGRPRKNKASEDSAAREV</sequence>
<feature type="domain" description="Lin1244/Lin1753-like N-terminal" evidence="2">
    <location>
        <begin position="16"/>
        <end position="114"/>
    </location>
</feature>
<dbReference type="AlphaFoldDB" id="B6GDK1"/>
<dbReference type="Pfam" id="PF14297">
    <property type="entry name" value="Lin1244_N"/>
    <property type="match status" value="1"/>
</dbReference>
<organism evidence="3 4">
    <name type="scientific">Collinsella stercoris DSM 13279</name>
    <dbReference type="NCBI Taxonomy" id="445975"/>
    <lineage>
        <taxon>Bacteria</taxon>
        <taxon>Bacillati</taxon>
        <taxon>Actinomycetota</taxon>
        <taxon>Coriobacteriia</taxon>
        <taxon>Coriobacteriales</taxon>
        <taxon>Coriobacteriaceae</taxon>
        <taxon>Collinsella</taxon>
    </lineage>
</organism>
<accession>B6GDK1</accession>
<dbReference type="eggNOG" id="ENOG5031USQ">
    <property type="taxonomic scope" value="Bacteria"/>
</dbReference>
<feature type="compositionally biased region" description="Basic and acidic residues" evidence="1">
    <location>
        <begin position="141"/>
        <end position="151"/>
    </location>
</feature>
<dbReference type="RefSeq" id="WP_006721810.1">
    <property type="nucleotide sequence ID" value="NZ_CP085935.1"/>
</dbReference>
<dbReference type="STRING" id="445975.COLSTE_02182"/>
<protein>
    <recommendedName>
        <fullName evidence="2">Lin1244/Lin1753-like N-terminal domain-containing protein</fullName>
    </recommendedName>
</protein>
<proteinExistence type="predicted"/>
<dbReference type="Proteomes" id="UP000003560">
    <property type="component" value="Unassembled WGS sequence"/>
</dbReference>
<evidence type="ECO:0000256" key="1">
    <source>
        <dbReference type="SAM" id="MobiDB-lite"/>
    </source>
</evidence>
<reference evidence="3 4" key="2">
    <citation type="submission" date="2008-10" db="EMBL/GenBank/DDBJ databases">
        <authorList>
            <person name="Fulton L."/>
            <person name="Clifton S."/>
            <person name="Fulton B."/>
            <person name="Xu J."/>
            <person name="Minx P."/>
            <person name="Pepin K.H."/>
            <person name="Johnson M."/>
            <person name="Thiruvilangam P."/>
            <person name="Bhonagiri V."/>
            <person name="Nash W.E."/>
            <person name="Mardis E.R."/>
            <person name="Wilson R.K."/>
        </authorList>
    </citation>
    <scope>NUCLEOTIDE SEQUENCE [LARGE SCALE GENOMIC DNA]</scope>
    <source>
        <strain evidence="3 4">DSM 13279</strain>
    </source>
</reference>
<gene>
    <name evidence="3" type="ORF">COLSTE_02182</name>
</gene>
<dbReference type="HOGENOM" id="CLU_1728254_0_0_11"/>
<name>B6GDK1_9ACTN</name>
<comment type="caution">
    <text evidence="3">The sequence shown here is derived from an EMBL/GenBank/DDBJ whole genome shotgun (WGS) entry which is preliminary data.</text>
</comment>
<dbReference type="GeneID" id="98002262"/>
<dbReference type="EMBL" id="ABXJ01000128">
    <property type="protein sequence ID" value="EEA89640.1"/>
    <property type="molecule type" value="Genomic_DNA"/>
</dbReference>
<reference evidence="3 4" key="1">
    <citation type="submission" date="2008-10" db="EMBL/GenBank/DDBJ databases">
        <title>Draft genome sequence of Collinsella stercoris (DSM 13279).</title>
        <authorList>
            <person name="Sudarsanam P."/>
            <person name="Ley R."/>
            <person name="Guruge J."/>
            <person name="Turnbaugh P.J."/>
            <person name="Mahowald M."/>
            <person name="Liep D."/>
            <person name="Gordon J."/>
        </authorList>
    </citation>
    <scope>NUCLEOTIDE SEQUENCE [LARGE SCALE GENOMIC DNA]</scope>
    <source>
        <strain evidence="3 4">DSM 13279</strain>
    </source>
</reference>
<evidence type="ECO:0000313" key="3">
    <source>
        <dbReference type="EMBL" id="EEA89640.1"/>
    </source>
</evidence>
<feature type="region of interest" description="Disordered" evidence="1">
    <location>
        <begin position="127"/>
        <end position="151"/>
    </location>
</feature>
<dbReference type="OrthoDB" id="3194869at2"/>